<dbReference type="Proteomes" id="UP000273158">
    <property type="component" value="Unassembled WGS sequence"/>
</dbReference>
<organism evidence="1 2">
    <name type="scientific">Microbacterium telephonicum</name>
    <dbReference type="NCBI Taxonomy" id="1714841"/>
    <lineage>
        <taxon>Bacteria</taxon>
        <taxon>Bacillati</taxon>
        <taxon>Actinomycetota</taxon>
        <taxon>Actinomycetes</taxon>
        <taxon>Micrococcales</taxon>
        <taxon>Microbacteriaceae</taxon>
        <taxon>Microbacterium</taxon>
    </lineage>
</organism>
<evidence type="ECO:0000313" key="2">
    <source>
        <dbReference type="Proteomes" id="UP000273158"/>
    </source>
</evidence>
<protein>
    <recommendedName>
        <fullName evidence="3">Head-to-tail stopper</fullName>
    </recommendedName>
</protein>
<dbReference type="EMBL" id="RCDB01000003">
    <property type="protein sequence ID" value="RLK47622.1"/>
    <property type="molecule type" value="Genomic_DNA"/>
</dbReference>
<name>A0A498BW54_9MICO</name>
<accession>A0A498BW54</accession>
<dbReference type="RefSeq" id="WP_121059946.1">
    <property type="nucleotide sequence ID" value="NZ_RCDB01000003.1"/>
</dbReference>
<evidence type="ECO:0000313" key="1">
    <source>
        <dbReference type="EMBL" id="RLK47622.1"/>
    </source>
</evidence>
<proteinExistence type="predicted"/>
<reference evidence="1 2" key="1">
    <citation type="journal article" date="2015" name="Stand. Genomic Sci.">
        <title>Genomic Encyclopedia of Bacterial and Archaeal Type Strains, Phase III: the genomes of soil and plant-associated and newly described type strains.</title>
        <authorList>
            <person name="Whitman W.B."/>
            <person name="Woyke T."/>
            <person name="Klenk H.P."/>
            <person name="Zhou Y."/>
            <person name="Lilburn T.G."/>
            <person name="Beck B.J."/>
            <person name="De Vos P."/>
            <person name="Vandamme P."/>
            <person name="Eisen J.A."/>
            <person name="Garrity G."/>
            <person name="Hugenholtz P."/>
            <person name="Kyrpides N.C."/>
        </authorList>
    </citation>
    <scope>NUCLEOTIDE SEQUENCE [LARGE SCALE GENOMIC DNA]</scope>
    <source>
        <strain evidence="1 2">S2T63</strain>
    </source>
</reference>
<dbReference type="OrthoDB" id="5120888at2"/>
<comment type="caution">
    <text evidence="1">The sequence shown here is derived from an EMBL/GenBank/DDBJ whole genome shotgun (WGS) entry which is preliminary data.</text>
</comment>
<gene>
    <name evidence="1" type="ORF">C7474_2214</name>
</gene>
<dbReference type="AlphaFoldDB" id="A0A498BW54"/>
<sequence length="107" mass="11928">MTRIITETVKLYRFEAGSEDAYGNPSEGYAGPFDVGIWRFSPGTSTDPILAGHDRTITQPVIYGPTAMGPRDRVEVRGLVYEVDGDHPEWVNDTVRGYEIPLRRVDG</sequence>
<evidence type="ECO:0008006" key="3">
    <source>
        <dbReference type="Google" id="ProtNLM"/>
    </source>
</evidence>
<keyword evidence="2" id="KW-1185">Reference proteome</keyword>